<evidence type="ECO:0008006" key="3">
    <source>
        <dbReference type="Google" id="ProtNLM"/>
    </source>
</evidence>
<dbReference type="OrthoDB" id="9800168at2"/>
<protein>
    <recommendedName>
        <fullName evidence="3">Cysteine-rich CWC</fullName>
    </recommendedName>
</protein>
<dbReference type="RefSeq" id="WP_073350893.1">
    <property type="nucleotide sequence ID" value="NZ_FRBU01000001.1"/>
</dbReference>
<evidence type="ECO:0000313" key="1">
    <source>
        <dbReference type="EMBL" id="SHL01892.1"/>
    </source>
</evidence>
<name>A0A1M6X7A9_9FLAO</name>
<dbReference type="Pfam" id="PF17653">
    <property type="entry name" value="DUF5522"/>
    <property type="match status" value="1"/>
</dbReference>
<dbReference type="EMBL" id="FRBU01000001">
    <property type="protein sequence ID" value="SHL01892.1"/>
    <property type="molecule type" value="Genomic_DNA"/>
</dbReference>
<gene>
    <name evidence="1" type="ORF">SAMN05443669_1001160</name>
</gene>
<proteinExistence type="predicted"/>
<reference evidence="2" key="1">
    <citation type="submission" date="2016-11" db="EMBL/GenBank/DDBJ databases">
        <authorList>
            <person name="Varghese N."/>
            <person name="Submissions S."/>
        </authorList>
    </citation>
    <scope>NUCLEOTIDE SEQUENCE [LARGE SCALE GENOMIC DNA]</scope>
    <source>
        <strain evidence="2">DSM 3661</strain>
    </source>
</reference>
<dbReference type="AlphaFoldDB" id="A0A1M6X7A9"/>
<dbReference type="Proteomes" id="UP000184260">
    <property type="component" value="Unassembled WGS sequence"/>
</dbReference>
<dbReference type="InterPro" id="IPR040807">
    <property type="entry name" value="DUF5522"/>
</dbReference>
<sequence length="131" mass="14734">MSNSHRTTIQEKKCSACGTPFNCGDTADGNKCWCNNFPPIFKTSKVIDCLCSSCFTTVCSTKIKEYVATVTAETALNSIAKDLPKTKQLIEGIDYYIENGNYVFKAWFHLKRGYCCTNGCRHCPYKTQQLQ</sequence>
<organism evidence="1 2">
    <name type="scientific">Flavobacterium xanthum</name>
    <dbReference type="NCBI Taxonomy" id="69322"/>
    <lineage>
        <taxon>Bacteria</taxon>
        <taxon>Pseudomonadati</taxon>
        <taxon>Bacteroidota</taxon>
        <taxon>Flavobacteriia</taxon>
        <taxon>Flavobacteriales</taxon>
        <taxon>Flavobacteriaceae</taxon>
        <taxon>Flavobacterium</taxon>
    </lineage>
</organism>
<dbReference type="STRING" id="69322.SAMN05443669_1001160"/>
<keyword evidence="2" id="KW-1185">Reference proteome</keyword>
<accession>A0A1M6X7A9</accession>
<evidence type="ECO:0000313" key="2">
    <source>
        <dbReference type="Proteomes" id="UP000184260"/>
    </source>
</evidence>